<dbReference type="PANTHER" id="PTHR43135">
    <property type="entry name" value="ALPHA-D-RIBOSE 1-METHYLPHOSPHONATE 5-TRIPHOSPHATE DIPHOSPHATASE"/>
    <property type="match status" value="1"/>
</dbReference>
<proteinExistence type="predicted"/>
<dbReference type="InterPro" id="IPR011059">
    <property type="entry name" value="Metal-dep_hydrolase_composite"/>
</dbReference>
<dbReference type="EMBL" id="CAICTM010000617">
    <property type="protein sequence ID" value="CAB9513856.1"/>
    <property type="molecule type" value="Genomic_DNA"/>
</dbReference>
<dbReference type="InterPro" id="IPR006680">
    <property type="entry name" value="Amidohydro-rel"/>
</dbReference>
<reference evidence="2" key="1">
    <citation type="submission" date="2020-06" db="EMBL/GenBank/DDBJ databases">
        <authorList>
            <consortium name="Plant Systems Biology data submission"/>
        </authorList>
    </citation>
    <scope>NUCLEOTIDE SEQUENCE</scope>
    <source>
        <strain evidence="2">D6</strain>
    </source>
</reference>
<dbReference type="CDD" id="cd01299">
    <property type="entry name" value="Met_dep_hydrolase_A"/>
    <property type="match status" value="1"/>
</dbReference>
<keyword evidence="3" id="KW-1185">Reference proteome</keyword>
<accession>A0A9N8E766</accession>
<dbReference type="SUPFAM" id="SSF51338">
    <property type="entry name" value="Composite domain of metallo-dependent hydrolases"/>
    <property type="match status" value="1"/>
</dbReference>
<dbReference type="GO" id="GO:0016810">
    <property type="term" value="F:hydrolase activity, acting on carbon-nitrogen (but not peptide) bonds"/>
    <property type="evidence" value="ECO:0007669"/>
    <property type="project" value="InterPro"/>
</dbReference>
<protein>
    <submittedName>
        <fullName evidence="2">Amidohydrolase</fullName>
    </submittedName>
</protein>
<feature type="domain" description="Amidohydrolase-related" evidence="1">
    <location>
        <begin position="78"/>
        <end position="438"/>
    </location>
</feature>
<sequence length="448" mass="48859">MVFCCYLHDGALFLPPEPTPKSDFHIFSNVDVFDGENEALIKNQDVAVLGNKIHKIAPTGTLGDVPDNAIIIDGTGHVLMPGLIDVHWHTLMANMKMEALNSSEISYTAIVAAAASKETLLRGFTTVRDAGGNSHPIKKAIDQGEIEGPRIYPSGAFICQTSGHFDFRDRNATPTGMVDSLDYFARNNFCQIADGVPEVLKRTREQLRIGATQIKIAAGGGVSSSYDPLDVTEYTVEEIKAAVDCAEAWNTYVLAHVFNDRGIMNCIEGGVKSIEHGFFASDEVLQVMKEKGVWLSLQPLFADEDGIQFPPGSIQKKKYEDVCSEVASCFARAKKIGVKIAFGTDVLFDKGMARKQGKMLSKLQAWFTPFEVLKMATSNNAELCKLCGPRDTYPGQLGVVKEGALADLILTKGNPLADINIVANADDNFMVIMKDGKICKGDMTYEKK</sequence>
<comment type="caution">
    <text evidence="2">The sequence shown here is derived from an EMBL/GenBank/DDBJ whole genome shotgun (WGS) entry which is preliminary data.</text>
</comment>
<gene>
    <name evidence="2" type="ORF">SEMRO_618_G176220.1</name>
</gene>
<dbReference type="InterPro" id="IPR057744">
    <property type="entry name" value="OTAase-like"/>
</dbReference>
<dbReference type="AlphaFoldDB" id="A0A9N8E766"/>
<dbReference type="Gene3D" id="3.20.20.140">
    <property type="entry name" value="Metal-dependent hydrolases"/>
    <property type="match status" value="1"/>
</dbReference>
<evidence type="ECO:0000313" key="2">
    <source>
        <dbReference type="EMBL" id="CAB9513856.1"/>
    </source>
</evidence>
<evidence type="ECO:0000259" key="1">
    <source>
        <dbReference type="Pfam" id="PF01979"/>
    </source>
</evidence>
<dbReference type="PANTHER" id="PTHR43135:SF3">
    <property type="entry name" value="ALPHA-D-RIBOSE 1-METHYLPHOSPHONATE 5-TRIPHOSPHATE DIPHOSPHATASE"/>
    <property type="match status" value="1"/>
</dbReference>
<dbReference type="InterPro" id="IPR032466">
    <property type="entry name" value="Metal_Hydrolase"/>
</dbReference>
<dbReference type="Proteomes" id="UP001153069">
    <property type="component" value="Unassembled WGS sequence"/>
</dbReference>
<dbReference type="SUPFAM" id="SSF51556">
    <property type="entry name" value="Metallo-dependent hydrolases"/>
    <property type="match status" value="1"/>
</dbReference>
<dbReference type="Gene3D" id="2.30.40.10">
    <property type="entry name" value="Urease, subunit C, domain 1"/>
    <property type="match status" value="1"/>
</dbReference>
<evidence type="ECO:0000313" key="3">
    <source>
        <dbReference type="Proteomes" id="UP001153069"/>
    </source>
</evidence>
<dbReference type="Pfam" id="PF01979">
    <property type="entry name" value="Amidohydro_1"/>
    <property type="match status" value="1"/>
</dbReference>
<dbReference type="OrthoDB" id="194468at2759"/>
<dbReference type="InterPro" id="IPR051781">
    <property type="entry name" value="Metallo-dep_Hydrolase"/>
</dbReference>
<organism evidence="2 3">
    <name type="scientific">Seminavis robusta</name>
    <dbReference type="NCBI Taxonomy" id="568900"/>
    <lineage>
        <taxon>Eukaryota</taxon>
        <taxon>Sar</taxon>
        <taxon>Stramenopiles</taxon>
        <taxon>Ochrophyta</taxon>
        <taxon>Bacillariophyta</taxon>
        <taxon>Bacillariophyceae</taxon>
        <taxon>Bacillariophycidae</taxon>
        <taxon>Naviculales</taxon>
        <taxon>Naviculaceae</taxon>
        <taxon>Seminavis</taxon>
    </lineage>
</organism>
<name>A0A9N8E766_9STRA</name>